<evidence type="ECO:0000313" key="5">
    <source>
        <dbReference type="Proteomes" id="UP000030647"/>
    </source>
</evidence>
<name>U4TR43_9LACO</name>
<keyword evidence="2" id="KW-0067">ATP-binding</keyword>
<sequence length="418" mass="47207">MFGKFKYGTSQTGRLSPEQVTAEYQKRLAGISTVVTSMFPTLLTRDGLPEVSYPVFFVETRDINSAVATVHAQSRKITQIANNHQDLPPVAQAGFINALLLNEIYFTNEIEGVRTDREEIGTLIGNLETQPAGHHQRRLESTVRMYQDTIAGRLLQIKNLPDFRIIYDTLLAGEIDSDKLPDGELFRASPVYIGTESSKIHQPPASEKEISTALAQLIPFMNDDALDPVLKAIVTHFMFENTHPFLDGNGRTGRYLLASYLANKFDIFTGLSVSTAIHEHVKTYYRIFREADQLENRGELTLFVQAMLTIIIWGQRYVLDQLNDRQEQLAEKMALIRQRLTNLSEMAWDIVSMILQSDLFNNEQTSGIQDRQIVARLNPPYAKTKIKTNISALTARHILVQVNGKPLQHVVNPDVLKP</sequence>
<dbReference type="OrthoDB" id="9813719at2"/>
<dbReference type="InterPro" id="IPR040198">
    <property type="entry name" value="Fido_containing"/>
</dbReference>
<organism evidence="4 5">
    <name type="scientific">Schleiferilactobacillus shenzhenensis LY-73</name>
    <dbReference type="NCBI Taxonomy" id="1231336"/>
    <lineage>
        <taxon>Bacteria</taxon>
        <taxon>Bacillati</taxon>
        <taxon>Bacillota</taxon>
        <taxon>Bacilli</taxon>
        <taxon>Lactobacillales</taxon>
        <taxon>Lactobacillaceae</taxon>
        <taxon>Schleiferilactobacillus</taxon>
    </lineage>
</organism>
<keyword evidence="5" id="KW-1185">Reference proteome</keyword>
<keyword evidence="2" id="KW-0547">Nucleotide-binding</keyword>
<dbReference type="GO" id="GO:0005524">
    <property type="term" value="F:ATP binding"/>
    <property type="evidence" value="ECO:0007669"/>
    <property type="project" value="UniProtKB-KW"/>
</dbReference>
<dbReference type="Pfam" id="PF02661">
    <property type="entry name" value="Fic"/>
    <property type="match status" value="1"/>
</dbReference>
<gene>
    <name evidence="4" type="ORF">L248_2001</name>
</gene>
<dbReference type="PANTHER" id="PTHR13504:SF40">
    <property type="entry name" value="FIDO DOMAIN-CONTAINING PROTEIN"/>
    <property type="match status" value="1"/>
</dbReference>
<feature type="active site" evidence="1">
    <location>
        <position position="243"/>
    </location>
</feature>
<evidence type="ECO:0000256" key="2">
    <source>
        <dbReference type="PIRSR" id="PIRSR640198-2"/>
    </source>
</evidence>
<dbReference type="InterPro" id="IPR036597">
    <property type="entry name" value="Fido-like_dom_sf"/>
</dbReference>
<dbReference type="PANTHER" id="PTHR13504">
    <property type="entry name" value="FIDO DOMAIN-CONTAINING PROTEIN DDB_G0283145"/>
    <property type="match status" value="1"/>
</dbReference>
<proteinExistence type="predicted"/>
<dbReference type="PROSITE" id="PS51459">
    <property type="entry name" value="FIDO"/>
    <property type="match status" value="1"/>
</dbReference>
<dbReference type="EMBL" id="KI271584">
    <property type="protein sequence ID" value="ERL65925.1"/>
    <property type="molecule type" value="Genomic_DNA"/>
</dbReference>
<reference evidence="5" key="1">
    <citation type="journal article" date="2013" name="Genome Announc.">
        <title>Whole-Genome Sequencing of Lactobacillus shenzhenensis Strain LY-73T.</title>
        <authorList>
            <person name="Lin Z."/>
            <person name="Liu Z."/>
            <person name="Yang R."/>
            <person name="Zou Y."/>
            <person name="Wan D."/>
            <person name="Chen J."/>
            <person name="Guo M."/>
            <person name="Zhao J."/>
            <person name="Fang C."/>
            <person name="Yang R."/>
            <person name="Liu F."/>
        </authorList>
    </citation>
    <scope>NUCLEOTIDE SEQUENCE [LARGE SCALE GENOMIC DNA]</scope>
    <source>
        <strain evidence="5">LY-73</strain>
    </source>
</reference>
<dbReference type="AlphaFoldDB" id="U4TR43"/>
<evidence type="ECO:0000259" key="3">
    <source>
        <dbReference type="PROSITE" id="PS51459"/>
    </source>
</evidence>
<dbReference type="STRING" id="1231336.L248_2001"/>
<feature type="binding site" evidence="2">
    <location>
        <begin position="247"/>
        <end position="254"/>
    </location>
    <ligand>
        <name>ATP</name>
        <dbReference type="ChEBI" id="CHEBI:30616"/>
    </ligand>
</feature>
<dbReference type="SUPFAM" id="SSF140931">
    <property type="entry name" value="Fic-like"/>
    <property type="match status" value="1"/>
</dbReference>
<accession>U4TR43</accession>
<evidence type="ECO:0000256" key="1">
    <source>
        <dbReference type="PIRSR" id="PIRSR640198-1"/>
    </source>
</evidence>
<dbReference type="InterPro" id="IPR003812">
    <property type="entry name" value="Fido"/>
</dbReference>
<dbReference type="HOGENOM" id="CLU_051003_0_0_9"/>
<dbReference type="Proteomes" id="UP000030647">
    <property type="component" value="Unassembled WGS sequence"/>
</dbReference>
<protein>
    <recommendedName>
        <fullName evidence="3">Fido domain-containing protein</fullName>
    </recommendedName>
</protein>
<dbReference type="Gene3D" id="1.10.3290.10">
    <property type="entry name" value="Fido-like domain"/>
    <property type="match status" value="1"/>
</dbReference>
<evidence type="ECO:0000313" key="4">
    <source>
        <dbReference type="EMBL" id="ERL65925.1"/>
    </source>
</evidence>
<dbReference type="eggNOG" id="COG3177">
    <property type="taxonomic scope" value="Bacteria"/>
</dbReference>
<feature type="domain" description="Fido" evidence="3">
    <location>
        <begin position="158"/>
        <end position="306"/>
    </location>
</feature>